<dbReference type="InterPro" id="IPR036396">
    <property type="entry name" value="Cyt_P450_sf"/>
</dbReference>
<evidence type="ECO:0000256" key="7">
    <source>
        <dbReference type="ARBA" id="ARBA00023033"/>
    </source>
</evidence>
<dbReference type="InParanoid" id="A0A165H457"/>
<evidence type="ECO:0000256" key="2">
    <source>
        <dbReference type="ARBA" id="ARBA00010617"/>
    </source>
</evidence>
<name>A0A165H457_EXIGL</name>
<dbReference type="PRINTS" id="PR00463">
    <property type="entry name" value="EP450I"/>
</dbReference>
<dbReference type="PANTHER" id="PTHR24287">
    <property type="entry name" value="P450, PUTATIVE (EUROFUNG)-RELATED"/>
    <property type="match status" value="1"/>
</dbReference>
<dbReference type="Gene3D" id="1.10.630.10">
    <property type="entry name" value="Cytochrome P450"/>
    <property type="match status" value="1"/>
</dbReference>
<keyword evidence="5 9" id="KW-0560">Oxidoreductase</keyword>
<evidence type="ECO:0000256" key="1">
    <source>
        <dbReference type="ARBA" id="ARBA00001971"/>
    </source>
</evidence>
<dbReference type="PRINTS" id="PR00385">
    <property type="entry name" value="P450"/>
</dbReference>
<evidence type="ECO:0000256" key="5">
    <source>
        <dbReference type="ARBA" id="ARBA00023002"/>
    </source>
</evidence>
<dbReference type="GO" id="GO:0016705">
    <property type="term" value="F:oxidoreductase activity, acting on paired donors, with incorporation or reduction of molecular oxygen"/>
    <property type="evidence" value="ECO:0007669"/>
    <property type="project" value="InterPro"/>
</dbReference>
<gene>
    <name evidence="11" type="ORF">EXIGLDRAFT_693729</name>
</gene>
<evidence type="ECO:0000313" key="12">
    <source>
        <dbReference type="Proteomes" id="UP000077266"/>
    </source>
</evidence>
<evidence type="ECO:0000313" key="11">
    <source>
        <dbReference type="EMBL" id="KZV91427.1"/>
    </source>
</evidence>
<keyword evidence="4 8" id="KW-0479">Metal-binding</keyword>
<keyword evidence="3 8" id="KW-0349">Heme</keyword>
<evidence type="ECO:0000256" key="4">
    <source>
        <dbReference type="ARBA" id="ARBA00022723"/>
    </source>
</evidence>
<dbReference type="PANTHER" id="PTHR24287:SF1">
    <property type="entry name" value="P450, PUTATIVE (EUROFUNG)-RELATED"/>
    <property type="match status" value="1"/>
</dbReference>
<proteinExistence type="inferred from homology"/>
<dbReference type="PROSITE" id="PS00086">
    <property type="entry name" value="CYTOCHROME_P450"/>
    <property type="match status" value="1"/>
</dbReference>
<sequence length="604" mass="68801">MDVLRPGLANYRGLLLLQCAKFFGPPLLLAHLVTKTASLSPLAKAAVYLAAVPLVAAVRDKLDIWRNDREAARRGAKPVPRLKGKLPGNLDVMMYLVHEFENGYLLQAYQDLLDQNGVKTLNLRLMWSDLILCSDEGHVKYILTNGFPQWIKSDRFIRAFETFLGHGIFNRDEDLWKQQRAMARPFFGRDRVRDLELFDAHASEALRALRSSPLPPGASSANERALDVQDLVGRFMVDSAADFLFGAQLDTLSRPLPIAGKAELGTKGSKTDDEFGDFVQAFEAAQLRCIERINERWMWPIGEFFNDKNKDPVRIVKAYIEPFVQKAVEEEKGRREREEPFDSETANLLQYLASVSDDKTIIRDQLLNFLLAGRDTTAALLTFTIYLLSIHEDVFRKLRAEVLSAVGPDAMPDFETMRNMPYPIANESAVRAVLNETLRLFPPVPTNQRGTTEGEGSVLPPTRPGDDPLYVPPSTDMFFFYIHFQRNSELWGEDAMEFVPERWIEKDKMKRYLDNPMIFLPFHAGPRICLGQQLAYNEASFFMIRFLQQVESLELASEFVPKGAEVPADWKNAKGRMGMERVWPKTAITLYVKGGLWVRMKLRE</sequence>
<evidence type="ECO:0000256" key="8">
    <source>
        <dbReference type="PIRSR" id="PIRSR602401-1"/>
    </source>
</evidence>
<dbReference type="SUPFAM" id="SSF48264">
    <property type="entry name" value="Cytochrome P450"/>
    <property type="match status" value="1"/>
</dbReference>
<dbReference type="InterPro" id="IPR002401">
    <property type="entry name" value="Cyt_P450_E_grp-I"/>
</dbReference>
<dbReference type="GO" id="GO:0004497">
    <property type="term" value="F:monooxygenase activity"/>
    <property type="evidence" value="ECO:0007669"/>
    <property type="project" value="UniProtKB-KW"/>
</dbReference>
<reference evidence="11 12" key="1">
    <citation type="journal article" date="2016" name="Mol. Biol. Evol.">
        <title>Comparative Genomics of Early-Diverging Mushroom-Forming Fungi Provides Insights into the Origins of Lignocellulose Decay Capabilities.</title>
        <authorList>
            <person name="Nagy L.G."/>
            <person name="Riley R."/>
            <person name="Tritt A."/>
            <person name="Adam C."/>
            <person name="Daum C."/>
            <person name="Floudas D."/>
            <person name="Sun H."/>
            <person name="Yadav J.S."/>
            <person name="Pangilinan J."/>
            <person name="Larsson K.H."/>
            <person name="Matsuura K."/>
            <person name="Barry K."/>
            <person name="Labutti K."/>
            <person name="Kuo R."/>
            <person name="Ohm R.A."/>
            <person name="Bhattacharya S.S."/>
            <person name="Shirouzu T."/>
            <person name="Yoshinaga Y."/>
            <person name="Martin F.M."/>
            <person name="Grigoriev I.V."/>
            <person name="Hibbett D.S."/>
        </authorList>
    </citation>
    <scope>NUCLEOTIDE SEQUENCE [LARGE SCALE GENOMIC DNA]</scope>
    <source>
        <strain evidence="11 12">HHB12029</strain>
    </source>
</reference>
<feature type="binding site" description="axial binding residue" evidence="8">
    <location>
        <position position="529"/>
    </location>
    <ligand>
        <name>heme</name>
        <dbReference type="ChEBI" id="CHEBI:30413"/>
    </ligand>
    <ligandPart>
        <name>Fe</name>
        <dbReference type="ChEBI" id="CHEBI:18248"/>
    </ligandPart>
</feature>
<dbReference type="AlphaFoldDB" id="A0A165H457"/>
<evidence type="ECO:0000256" key="6">
    <source>
        <dbReference type="ARBA" id="ARBA00023004"/>
    </source>
</evidence>
<dbReference type="InterPro" id="IPR001128">
    <property type="entry name" value="Cyt_P450"/>
</dbReference>
<dbReference type="GO" id="GO:0020037">
    <property type="term" value="F:heme binding"/>
    <property type="evidence" value="ECO:0007669"/>
    <property type="project" value="InterPro"/>
</dbReference>
<evidence type="ECO:0000256" key="3">
    <source>
        <dbReference type="ARBA" id="ARBA00022617"/>
    </source>
</evidence>
<dbReference type="GO" id="GO:0005506">
    <property type="term" value="F:iron ion binding"/>
    <property type="evidence" value="ECO:0007669"/>
    <property type="project" value="InterPro"/>
</dbReference>
<evidence type="ECO:0000256" key="9">
    <source>
        <dbReference type="RuleBase" id="RU000461"/>
    </source>
</evidence>
<organism evidence="11 12">
    <name type="scientific">Exidia glandulosa HHB12029</name>
    <dbReference type="NCBI Taxonomy" id="1314781"/>
    <lineage>
        <taxon>Eukaryota</taxon>
        <taxon>Fungi</taxon>
        <taxon>Dikarya</taxon>
        <taxon>Basidiomycota</taxon>
        <taxon>Agaricomycotina</taxon>
        <taxon>Agaricomycetes</taxon>
        <taxon>Auriculariales</taxon>
        <taxon>Exidiaceae</taxon>
        <taxon>Exidia</taxon>
    </lineage>
</organism>
<protein>
    <submittedName>
        <fullName evidence="11">Cytochrome P450</fullName>
    </submittedName>
</protein>
<dbReference type="Pfam" id="PF00067">
    <property type="entry name" value="p450"/>
    <property type="match status" value="1"/>
</dbReference>
<keyword evidence="6 8" id="KW-0408">Iron</keyword>
<dbReference type="STRING" id="1314781.A0A165H457"/>
<accession>A0A165H457</accession>
<dbReference type="InterPro" id="IPR017972">
    <property type="entry name" value="Cyt_P450_CS"/>
</dbReference>
<dbReference type="EMBL" id="KV426028">
    <property type="protein sequence ID" value="KZV91427.1"/>
    <property type="molecule type" value="Genomic_DNA"/>
</dbReference>
<comment type="cofactor">
    <cofactor evidence="1 8">
        <name>heme</name>
        <dbReference type="ChEBI" id="CHEBI:30413"/>
    </cofactor>
</comment>
<evidence type="ECO:0000256" key="10">
    <source>
        <dbReference type="SAM" id="MobiDB-lite"/>
    </source>
</evidence>
<dbReference type="OrthoDB" id="1470350at2759"/>
<dbReference type="InterPro" id="IPR047146">
    <property type="entry name" value="Cyt_P450_E_CYP52_fungi"/>
</dbReference>
<dbReference type="Proteomes" id="UP000077266">
    <property type="component" value="Unassembled WGS sequence"/>
</dbReference>
<keyword evidence="7 9" id="KW-0503">Monooxygenase</keyword>
<keyword evidence="12" id="KW-1185">Reference proteome</keyword>
<feature type="region of interest" description="Disordered" evidence="10">
    <location>
        <begin position="443"/>
        <end position="464"/>
    </location>
</feature>
<comment type="similarity">
    <text evidence="2 9">Belongs to the cytochrome P450 family.</text>
</comment>